<dbReference type="RefSeq" id="WP_164523053.1">
    <property type="nucleotide sequence ID" value="NZ_AP019308.1"/>
</dbReference>
<reference evidence="1 2" key="1">
    <citation type="submission" date="2018-11" db="EMBL/GenBank/DDBJ databases">
        <title>Complete genome sequence of Paenibacillus baekrokdamisoli strain KCTC 33723.</title>
        <authorList>
            <person name="Kang S.W."/>
            <person name="Lee K.C."/>
            <person name="Kim K.K."/>
            <person name="Kim J.S."/>
            <person name="Kim D.S."/>
            <person name="Ko S.H."/>
            <person name="Yang S.H."/>
            <person name="Lee J.S."/>
        </authorList>
    </citation>
    <scope>NUCLEOTIDE SEQUENCE [LARGE SCALE GENOMIC DNA]</scope>
    <source>
        <strain evidence="1 2">KCTC 33723</strain>
    </source>
</reference>
<accession>A0A3G9J2B8</accession>
<name>A0A3G9J2B8_9BACL</name>
<evidence type="ECO:0000313" key="1">
    <source>
        <dbReference type="EMBL" id="BBH24702.1"/>
    </source>
</evidence>
<keyword evidence="2" id="KW-1185">Reference proteome</keyword>
<sequence>MNFPVFIRKLKALGFNGEFVIEREISGDEQRDDILRTTADLRVWLQD</sequence>
<organism evidence="1 2">
    <name type="scientific">Paenibacillus baekrokdamisoli</name>
    <dbReference type="NCBI Taxonomy" id="1712516"/>
    <lineage>
        <taxon>Bacteria</taxon>
        <taxon>Bacillati</taxon>
        <taxon>Bacillota</taxon>
        <taxon>Bacilli</taxon>
        <taxon>Bacillales</taxon>
        <taxon>Paenibacillaceae</taxon>
        <taxon>Paenibacillus</taxon>
    </lineage>
</organism>
<dbReference type="EMBL" id="AP019308">
    <property type="protein sequence ID" value="BBH24702.1"/>
    <property type="molecule type" value="Genomic_DNA"/>
</dbReference>
<dbReference type="KEGG" id="pbk:Back11_60470"/>
<dbReference type="Proteomes" id="UP000275368">
    <property type="component" value="Chromosome"/>
</dbReference>
<proteinExistence type="predicted"/>
<evidence type="ECO:0000313" key="2">
    <source>
        <dbReference type="Proteomes" id="UP000275368"/>
    </source>
</evidence>
<gene>
    <name evidence="1" type="ORF">Back11_60470</name>
</gene>
<protein>
    <submittedName>
        <fullName evidence="1">Uncharacterized protein</fullName>
    </submittedName>
</protein>
<dbReference type="AlphaFoldDB" id="A0A3G9J2B8"/>